<dbReference type="Gene3D" id="3.40.50.1820">
    <property type="entry name" value="alpha/beta hydrolase"/>
    <property type="match status" value="1"/>
</dbReference>
<evidence type="ECO:0000256" key="11">
    <source>
        <dbReference type="SAM" id="SignalP"/>
    </source>
</evidence>
<keyword evidence="11" id="KW-0732">Signal</keyword>
<evidence type="ECO:0000256" key="1">
    <source>
        <dbReference type="ARBA" id="ARBA00000724"/>
    </source>
</evidence>
<evidence type="ECO:0000256" key="4">
    <source>
        <dbReference type="ARBA" id="ARBA00017497"/>
    </source>
</evidence>
<accession>A0A9W9M0C9</accession>
<gene>
    <name evidence="12" type="ORF">N7472_009200</name>
</gene>
<keyword evidence="8" id="KW-0378">Hydrolase</keyword>
<protein>
    <recommendedName>
        <fullName evidence="4">Leucine carboxyl methyltransferase 1</fullName>
        <ecNumber evidence="3">2.1.1.233</ecNumber>
    </recommendedName>
    <alternativeName>
        <fullName evidence="9">Protein phosphatase methyltransferase 1</fullName>
    </alternativeName>
    <alternativeName>
        <fullName evidence="10">[Phosphatase 2A protein]-leucine-carboxy methyltransferase 1</fullName>
    </alternativeName>
</protein>
<dbReference type="SMART" id="SM01110">
    <property type="entry name" value="Cutinase"/>
    <property type="match status" value="1"/>
</dbReference>
<dbReference type="PANTHER" id="PTHR13600">
    <property type="entry name" value="LEUCINE CARBOXYL METHYLTRANSFERASE"/>
    <property type="match status" value="1"/>
</dbReference>
<evidence type="ECO:0000256" key="7">
    <source>
        <dbReference type="ARBA" id="ARBA00022691"/>
    </source>
</evidence>
<comment type="catalytic activity">
    <reaction evidence="1">
        <text>[phosphatase 2A protein]-C-terminal L-leucine + S-adenosyl-L-methionine = [phosphatase 2A protein]-C-terminal L-leucine methyl ester + S-adenosyl-L-homocysteine</text>
        <dbReference type="Rhea" id="RHEA:48544"/>
        <dbReference type="Rhea" id="RHEA-COMP:12134"/>
        <dbReference type="Rhea" id="RHEA-COMP:12135"/>
        <dbReference type="ChEBI" id="CHEBI:57856"/>
        <dbReference type="ChEBI" id="CHEBI:59789"/>
        <dbReference type="ChEBI" id="CHEBI:90516"/>
        <dbReference type="ChEBI" id="CHEBI:90517"/>
        <dbReference type="EC" id="2.1.1.233"/>
    </reaction>
</comment>
<evidence type="ECO:0000256" key="8">
    <source>
        <dbReference type="ARBA" id="ARBA00022801"/>
    </source>
</evidence>
<keyword evidence="5" id="KW-0489">Methyltransferase</keyword>
<feature type="chain" id="PRO_5040770072" description="Leucine carboxyl methyltransferase 1" evidence="11">
    <location>
        <begin position="17"/>
        <end position="624"/>
    </location>
</feature>
<dbReference type="OrthoDB" id="203237at2759"/>
<dbReference type="SUPFAM" id="SSF53335">
    <property type="entry name" value="S-adenosyl-L-methionine-dependent methyltransferases"/>
    <property type="match status" value="1"/>
</dbReference>
<dbReference type="GO" id="GO:0017000">
    <property type="term" value="P:antibiotic biosynthetic process"/>
    <property type="evidence" value="ECO:0007669"/>
    <property type="project" value="UniProtKB-ARBA"/>
</dbReference>
<keyword evidence="13" id="KW-1185">Reference proteome</keyword>
<evidence type="ECO:0000313" key="12">
    <source>
        <dbReference type="EMBL" id="KAJ5184360.1"/>
    </source>
</evidence>
<evidence type="ECO:0000256" key="3">
    <source>
        <dbReference type="ARBA" id="ARBA00012834"/>
    </source>
</evidence>
<dbReference type="Pfam" id="PF04072">
    <property type="entry name" value="LCM"/>
    <property type="match status" value="1"/>
</dbReference>
<keyword evidence="7" id="KW-0949">S-adenosyl-L-methionine</keyword>
<dbReference type="InterPro" id="IPR029058">
    <property type="entry name" value="AB_hydrolase_fold"/>
</dbReference>
<evidence type="ECO:0000256" key="2">
    <source>
        <dbReference type="ARBA" id="ARBA00010703"/>
    </source>
</evidence>
<evidence type="ECO:0000256" key="5">
    <source>
        <dbReference type="ARBA" id="ARBA00022603"/>
    </source>
</evidence>
<organism evidence="12 13">
    <name type="scientific">Penicillium cf. griseofulvum</name>
    <dbReference type="NCBI Taxonomy" id="2972120"/>
    <lineage>
        <taxon>Eukaryota</taxon>
        <taxon>Fungi</taxon>
        <taxon>Dikarya</taxon>
        <taxon>Ascomycota</taxon>
        <taxon>Pezizomycotina</taxon>
        <taxon>Eurotiomycetes</taxon>
        <taxon>Eurotiomycetidae</taxon>
        <taxon>Eurotiales</taxon>
        <taxon>Aspergillaceae</taxon>
        <taxon>Penicillium</taxon>
    </lineage>
</organism>
<dbReference type="InterPro" id="IPR007213">
    <property type="entry name" value="Ppm1/Ppm2/Tcmp"/>
</dbReference>
<dbReference type="Pfam" id="PF01083">
    <property type="entry name" value="Cutinase"/>
    <property type="match status" value="1"/>
</dbReference>
<dbReference type="Gene3D" id="3.40.50.150">
    <property type="entry name" value="Vaccinia Virus protein VP39"/>
    <property type="match status" value="1"/>
</dbReference>
<dbReference type="AlphaFoldDB" id="A0A9W9M0C9"/>
<dbReference type="GO" id="GO:0018423">
    <property type="term" value="F:protein C-terminal leucine carboxyl O-methyltransferase activity"/>
    <property type="evidence" value="ECO:0007669"/>
    <property type="project" value="UniProtKB-EC"/>
</dbReference>
<dbReference type="Proteomes" id="UP001150879">
    <property type="component" value="Unassembled WGS sequence"/>
</dbReference>
<proteinExistence type="inferred from homology"/>
<dbReference type="InterPro" id="IPR000675">
    <property type="entry name" value="Cutinase/axe"/>
</dbReference>
<dbReference type="GO" id="GO:0072330">
    <property type="term" value="P:monocarboxylic acid biosynthetic process"/>
    <property type="evidence" value="ECO:0007669"/>
    <property type="project" value="UniProtKB-ARBA"/>
</dbReference>
<evidence type="ECO:0000256" key="9">
    <source>
        <dbReference type="ARBA" id="ARBA00029681"/>
    </source>
</evidence>
<sequence length="624" mass="66643">MVSKVLTFSLLAGALAVPVEVDIEKRINCPGVHIFGARGTTEPPGYGASNTVVNGLLSAYPGSTAEPINYPACGGQSSCGGLSYSGSIARGIAAVASAVNSYNQQCPSTKLVLTGYSQGGEIMDAALCGGGVPNQGYTNPAVQLSTAAVSMVKAAIFMGDPLYVAGLPYDVGTCAAGGFDARPSGFNCPSASKIQSYCDAQDPYCCRGNNEATHQSYGAKYGAQAISFVKTSSIMASHIPNLNTLRRGRGRGRIGRTEETELPSGKDRIVQGTDNDASVSRLSAVELGYLEDAYAAALTPAGSATRRLPIINRGTYARTTAIDQLVARFLGPCSPENTHKKQIISLGAGSDTRVFRLLSSRQTPDFVYHELDFAVNTADKIRAIRSAPILQRALGIDSSEGSTEKNTRVTVSEAGDALHSPSYHVHPVDLRSLPRCSDPAGVLPGVETGLPTLLISECCLVYLSPIEAEQVVAFFTQRLFGHGHAASGPEYSLQEAQADVAPLGLILYEPIRPNDAFGRTMVSNLAARGIQLKTLPTYASLEAQRGRFREQGFGNGQAVADIEFIWKQWVNEDEKERVAGLEMLDEMEEWELLARHYCIAWGWRDRDDVLAFAGWKDLAAQQGE</sequence>
<reference evidence="12" key="1">
    <citation type="submission" date="2022-11" db="EMBL/GenBank/DDBJ databases">
        <authorList>
            <person name="Petersen C."/>
        </authorList>
    </citation>
    <scope>NUCLEOTIDE SEQUENCE</scope>
    <source>
        <strain evidence="12">IBT 16849</strain>
    </source>
</reference>
<dbReference type="InterPro" id="IPR029063">
    <property type="entry name" value="SAM-dependent_MTases_sf"/>
</dbReference>
<dbReference type="GO" id="GO:0032259">
    <property type="term" value="P:methylation"/>
    <property type="evidence" value="ECO:0007669"/>
    <property type="project" value="UniProtKB-KW"/>
</dbReference>
<dbReference type="InterPro" id="IPR016651">
    <property type="entry name" value="LCMT1"/>
</dbReference>
<evidence type="ECO:0000313" key="13">
    <source>
        <dbReference type="Proteomes" id="UP001150879"/>
    </source>
</evidence>
<comment type="similarity">
    <text evidence="2">Belongs to the methyltransferase superfamily. LCMT family.</text>
</comment>
<comment type="caution">
    <text evidence="12">The sequence shown here is derived from an EMBL/GenBank/DDBJ whole genome shotgun (WGS) entry which is preliminary data.</text>
</comment>
<name>A0A9W9M0C9_9EURO</name>
<dbReference type="GO" id="GO:0052689">
    <property type="term" value="F:carboxylic ester hydrolase activity"/>
    <property type="evidence" value="ECO:0007669"/>
    <property type="project" value="UniProtKB-ARBA"/>
</dbReference>
<evidence type="ECO:0000256" key="10">
    <source>
        <dbReference type="ARBA" id="ARBA00032526"/>
    </source>
</evidence>
<dbReference type="PANTHER" id="PTHR13600:SF21">
    <property type="entry name" value="LEUCINE CARBOXYL METHYLTRANSFERASE 1"/>
    <property type="match status" value="1"/>
</dbReference>
<evidence type="ECO:0000256" key="6">
    <source>
        <dbReference type="ARBA" id="ARBA00022679"/>
    </source>
</evidence>
<dbReference type="SUPFAM" id="SSF53474">
    <property type="entry name" value="alpha/beta-Hydrolases"/>
    <property type="match status" value="1"/>
</dbReference>
<dbReference type="EC" id="2.1.1.233" evidence="3"/>
<reference evidence="12" key="2">
    <citation type="journal article" date="2023" name="IMA Fungus">
        <title>Comparative genomic study of the Penicillium genus elucidates a diverse pangenome and 15 lateral gene transfer events.</title>
        <authorList>
            <person name="Petersen C."/>
            <person name="Sorensen T."/>
            <person name="Nielsen M.R."/>
            <person name="Sondergaard T.E."/>
            <person name="Sorensen J.L."/>
            <person name="Fitzpatrick D.A."/>
            <person name="Frisvad J.C."/>
            <person name="Nielsen K.L."/>
        </authorList>
    </citation>
    <scope>NUCLEOTIDE SEQUENCE</scope>
    <source>
        <strain evidence="12">IBT 16849</strain>
    </source>
</reference>
<feature type="signal peptide" evidence="11">
    <location>
        <begin position="1"/>
        <end position="16"/>
    </location>
</feature>
<dbReference type="EMBL" id="JAPQKP010000006">
    <property type="protein sequence ID" value="KAJ5184360.1"/>
    <property type="molecule type" value="Genomic_DNA"/>
</dbReference>
<keyword evidence="6" id="KW-0808">Transferase</keyword>